<reference evidence="5 6" key="1">
    <citation type="submission" date="2024-04" db="EMBL/GenBank/DDBJ databases">
        <title>Genome sequencing and metabolic network reconstruction of aminoacids and betaine degradation by Anoxynatronum sibiricum.</title>
        <authorList>
            <person name="Detkova E.N."/>
            <person name="Boltjanskaja Y.V."/>
            <person name="Mardanov A.V."/>
            <person name="Kevbrin V."/>
        </authorList>
    </citation>
    <scope>NUCLEOTIDE SEQUENCE [LARGE SCALE GENOMIC DNA]</scope>
    <source>
        <strain evidence="5 6">Z-7981</strain>
    </source>
</reference>
<evidence type="ECO:0000313" key="6">
    <source>
        <dbReference type="Proteomes" id="UP001407405"/>
    </source>
</evidence>
<dbReference type="PANTHER" id="PTHR46112:SF3">
    <property type="entry name" value="AMINOPEPTIDASE YPDF"/>
    <property type="match status" value="1"/>
</dbReference>
<dbReference type="InterPro" id="IPR001131">
    <property type="entry name" value="Peptidase_M24B_aminopep-P_CS"/>
</dbReference>
<dbReference type="EMBL" id="JBCITM010000002">
    <property type="protein sequence ID" value="MEN1759315.1"/>
    <property type="molecule type" value="Genomic_DNA"/>
</dbReference>
<organism evidence="5 6">
    <name type="scientific">Anoxynatronum sibiricum</name>
    <dbReference type="NCBI Taxonomy" id="210623"/>
    <lineage>
        <taxon>Bacteria</taxon>
        <taxon>Bacillati</taxon>
        <taxon>Bacillota</taxon>
        <taxon>Clostridia</taxon>
        <taxon>Eubacteriales</taxon>
        <taxon>Clostridiaceae</taxon>
        <taxon>Anoxynatronum</taxon>
    </lineage>
</organism>
<keyword evidence="1" id="KW-0479">Metal-binding</keyword>
<dbReference type="PRINTS" id="PR00599">
    <property type="entry name" value="MAPEPTIDASE"/>
</dbReference>
<dbReference type="InterPro" id="IPR000587">
    <property type="entry name" value="Creatinase_N"/>
</dbReference>
<dbReference type="InterPro" id="IPR029149">
    <property type="entry name" value="Creatin/AminoP/Spt16_N"/>
</dbReference>
<feature type="domain" description="Creatinase N-terminal" evidence="4">
    <location>
        <begin position="4"/>
        <end position="127"/>
    </location>
</feature>
<evidence type="ECO:0000256" key="2">
    <source>
        <dbReference type="ARBA" id="ARBA00022801"/>
    </source>
</evidence>
<comment type="caution">
    <text evidence="5">The sequence shown here is derived from an EMBL/GenBank/DDBJ whole genome shotgun (WGS) entry which is preliminary data.</text>
</comment>
<evidence type="ECO:0000313" key="5">
    <source>
        <dbReference type="EMBL" id="MEN1759315.1"/>
    </source>
</evidence>
<name>A0ABU9VQ63_9CLOT</name>
<dbReference type="CDD" id="cd01092">
    <property type="entry name" value="APP-like"/>
    <property type="match status" value="1"/>
</dbReference>
<dbReference type="Pfam" id="PF01321">
    <property type="entry name" value="Creatinase_N"/>
    <property type="match status" value="1"/>
</dbReference>
<dbReference type="SUPFAM" id="SSF53092">
    <property type="entry name" value="Creatinase/prolidase N-terminal domain"/>
    <property type="match status" value="1"/>
</dbReference>
<dbReference type="InterPro" id="IPR036005">
    <property type="entry name" value="Creatinase/aminopeptidase-like"/>
</dbReference>
<dbReference type="InterPro" id="IPR001714">
    <property type="entry name" value="Pept_M24_MAP"/>
</dbReference>
<feature type="domain" description="Peptidase M24" evidence="3">
    <location>
        <begin position="134"/>
        <end position="337"/>
    </location>
</feature>
<protein>
    <submittedName>
        <fullName evidence="5">Xaa-Pro peptidase family protein</fullName>
    </submittedName>
</protein>
<proteinExistence type="predicted"/>
<dbReference type="Pfam" id="PF00557">
    <property type="entry name" value="Peptidase_M24"/>
    <property type="match status" value="1"/>
</dbReference>
<dbReference type="PANTHER" id="PTHR46112">
    <property type="entry name" value="AMINOPEPTIDASE"/>
    <property type="match status" value="1"/>
</dbReference>
<dbReference type="InterPro" id="IPR000994">
    <property type="entry name" value="Pept_M24"/>
</dbReference>
<sequence>MNTRLTAIRNWITSEKLDAVLLSKPANRYYTAGFTGSAGTVVLTPDRQYLITDFRYKNQASEQSPDFTYLQIDKHESATKHLRELGLKRVGIEEEFISYSLACEYEKDIPGIELVPMNNQMTLFRSVKEPGETEIIRRAAAIADKGWEMILNKIQPGISENALALELEFYMRQNGADGVSFQFIVASGLRSALPHGIASDKLIEAGDFLTFDFGNLVDKYCSDMTRTVVVGKATDRQKEIYHTVLKAQEAALKAVRPGITGIELDAIARQIITEAGFGEYFGHGLGHGVGLEIHELPHVNHLGKVPLEPGMVITIEPGVYLPDEGGVRIEDLVLVTADGYEVLSHSNKELVEIPV</sequence>
<dbReference type="Gene3D" id="3.40.350.10">
    <property type="entry name" value="Creatinase/prolidase N-terminal domain"/>
    <property type="match status" value="1"/>
</dbReference>
<dbReference type="InterPro" id="IPR050659">
    <property type="entry name" value="Peptidase_M24B"/>
</dbReference>
<dbReference type="PROSITE" id="PS00491">
    <property type="entry name" value="PROLINE_PEPTIDASE"/>
    <property type="match status" value="1"/>
</dbReference>
<keyword evidence="2" id="KW-0378">Hydrolase</keyword>
<gene>
    <name evidence="5" type="ORF">AAIG11_02410</name>
</gene>
<accession>A0ABU9VQ63</accession>
<evidence type="ECO:0000256" key="1">
    <source>
        <dbReference type="ARBA" id="ARBA00022723"/>
    </source>
</evidence>
<keyword evidence="6" id="KW-1185">Reference proteome</keyword>
<dbReference type="Proteomes" id="UP001407405">
    <property type="component" value="Unassembled WGS sequence"/>
</dbReference>
<evidence type="ECO:0000259" key="4">
    <source>
        <dbReference type="Pfam" id="PF01321"/>
    </source>
</evidence>
<dbReference type="RefSeq" id="WP_343184687.1">
    <property type="nucleotide sequence ID" value="NZ_JBCITM010000002.1"/>
</dbReference>
<evidence type="ECO:0000259" key="3">
    <source>
        <dbReference type="Pfam" id="PF00557"/>
    </source>
</evidence>
<dbReference type="SUPFAM" id="SSF55920">
    <property type="entry name" value="Creatinase/aminopeptidase"/>
    <property type="match status" value="1"/>
</dbReference>
<dbReference type="Gene3D" id="3.90.230.10">
    <property type="entry name" value="Creatinase/methionine aminopeptidase superfamily"/>
    <property type="match status" value="1"/>
</dbReference>